<name>A0A087RD30_APTFO</name>
<evidence type="ECO:0000313" key="2">
    <source>
        <dbReference type="Proteomes" id="UP000053286"/>
    </source>
</evidence>
<dbReference type="Proteomes" id="UP000053286">
    <property type="component" value="Unassembled WGS sequence"/>
</dbReference>
<accession>A0A087RD30</accession>
<organism evidence="1 2">
    <name type="scientific">Aptenodytes forsteri</name>
    <name type="common">Emperor penguin</name>
    <dbReference type="NCBI Taxonomy" id="9233"/>
    <lineage>
        <taxon>Eukaryota</taxon>
        <taxon>Metazoa</taxon>
        <taxon>Chordata</taxon>
        <taxon>Craniata</taxon>
        <taxon>Vertebrata</taxon>
        <taxon>Euteleostomi</taxon>
        <taxon>Archelosauria</taxon>
        <taxon>Archosauria</taxon>
        <taxon>Dinosauria</taxon>
        <taxon>Saurischia</taxon>
        <taxon>Theropoda</taxon>
        <taxon>Coelurosauria</taxon>
        <taxon>Aves</taxon>
        <taxon>Neognathae</taxon>
        <taxon>Neoaves</taxon>
        <taxon>Aequornithes</taxon>
        <taxon>Sphenisciformes</taxon>
        <taxon>Spheniscidae</taxon>
        <taxon>Aptenodytes</taxon>
    </lineage>
</organism>
<keyword evidence="2" id="KW-1185">Reference proteome</keyword>
<proteinExistence type="predicted"/>
<dbReference type="AlphaFoldDB" id="A0A087RD30"/>
<sequence length="116" mass="12682">GYAALLQGQSTLSCLRSWQYLVRGHEAVSDGHGDGCGHVAAVGWDDENDYEVEVGVHHLALAGFSRSLQNHCSCLCCSLGGDVAYCGSGFCRSVLTFWDFLRLVSHWMLLLCWVCP</sequence>
<protein>
    <submittedName>
        <fullName evidence="1">Uncharacterized protein</fullName>
    </submittedName>
</protein>
<gene>
    <name evidence="1" type="ORF">AS27_13636</name>
</gene>
<dbReference type="EMBL" id="KL226300">
    <property type="protein sequence ID" value="KFM11384.1"/>
    <property type="molecule type" value="Genomic_DNA"/>
</dbReference>
<feature type="non-terminal residue" evidence="1">
    <location>
        <position position="116"/>
    </location>
</feature>
<reference evidence="1 2" key="1">
    <citation type="submission" date="2014-04" db="EMBL/GenBank/DDBJ databases">
        <title>Genome evolution of avian class.</title>
        <authorList>
            <person name="Zhang G."/>
            <person name="Li C."/>
        </authorList>
    </citation>
    <scope>NUCLEOTIDE SEQUENCE [LARGE SCALE GENOMIC DNA]</scope>
    <source>
        <strain evidence="1">BGI_AS27</strain>
    </source>
</reference>
<feature type="non-terminal residue" evidence="1">
    <location>
        <position position="1"/>
    </location>
</feature>
<evidence type="ECO:0000313" key="1">
    <source>
        <dbReference type="EMBL" id="KFM11384.1"/>
    </source>
</evidence>